<organism evidence="3 4">
    <name type="scientific">Zizania palustris</name>
    <name type="common">Northern wild rice</name>
    <dbReference type="NCBI Taxonomy" id="103762"/>
    <lineage>
        <taxon>Eukaryota</taxon>
        <taxon>Viridiplantae</taxon>
        <taxon>Streptophyta</taxon>
        <taxon>Embryophyta</taxon>
        <taxon>Tracheophyta</taxon>
        <taxon>Spermatophyta</taxon>
        <taxon>Magnoliopsida</taxon>
        <taxon>Liliopsida</taxon>
        <taxon>Poales</taxon>
        <taxon>Poaceae</taxon>
        <taxon>BOP clade</taxon>
        <taxon>Oryzoideae</taxon>
        <taxon>Oryzeae</taxon>
        <taxon>Zizaniinae</taxon>
        <taxon>Zizania</taxon>
    </lineage>
</organism>
<dbReference type="Proteomes" id="UP000729402">
    <property type="component" value="Unassembled WGS sequence"/>
</dbReference>
<protein>
    <submittedName>
        <fullName evidence="3">Uncharacterized protein</fullName>
    </submittedName>
</protein>
<feature type="compositionally biased region" description="Gly residues" evidence="1">
    <location>
        <begin position="143"/>
        <end position="159"/>
    </location>
</feature>
<feature type="chain" id="PRO_5035162808" evidence="2">
    <location>
        <begin position="28"/>
        <end position="204"/>
    </location>
</feature>
<evidence type="ECO:0000313" key="3">
    <source>
        <dbReference type="EMBL" id="KAG8094839.1"/>
    </source>
</evidence>
<reference evidence="3" key="2">
    <citation type="submission" date="2021-02" db="EMBL/GenBank/DDBJ databases">
        <authorList>
            <person name="Kimball J.A."/>
            <person name="Haas M.W."/>
            <person name="Macchietto M."/>
            <person name="Kono T."/>
            <person name="Duquette J."/>
            <person name="Shao M."/>
        </authorList>
    </citation>
    <scope>NUCLEOTIDE SEQUENCE</scope>
    <source>
        <tissue evidence="3">Fresh leaf tissue</tissue>
    </source>
</reference>
<gene>
    <name evidence="3" type="ORF">GUJ93_ZPchr0012g20565</name>
</gene>
<feature type="signal peptide" evidence="2">
    <location>
        <begin position="1"/>
        <end position="27"/>
    </location>
</feature>
<feature type="compositionally biased region" description="Basic and acidic residues" evidence="1">
    <location>
        <begin position="117"/>
        <end position="129"/>
    </location>
</feature>
<dbReference type="AlphaFoldDB" id="A0A8J5WTE7"/>
<dbReference type="EMBL" id="JAAALK010000080">
    <property type="protein sequence ID" value="KAG8094839.1"/>
    <property type="molecule type" value="Genomic_DNA"/>
</dbReference>
<evidence type="ECO:0000256" key="2">
    <source>
        <dbReference type="SAM" id="SignalP"/>
    </source>
</evidence>
<comment type="caution">
    <text evidence="3">The sequence shown here is derived from an EMBL/GenBank/DDBJ whole genome shotgun (WGS) entry which is preliminary data.</text>
</comment>
<keyword evidence="4" id="KW-1185">Reference proteome</keyword>
<name>A0A8J5WTE7_ZIZPA</name>
<feature type="region of interest" description="Disordered" evidence="1">
    <location>
        <begin position="70"/>
        <end position="168"/>
    </location>
</feature>
<evidence type="ECO:0000256" key="1">
    <source>
        <dbReference type="SAM" id="MobiDB-lite"/>
    </source>
</evidence>
<accession>A0A8J5WTE7</accession>
<reference evidence="3" key="1">
    <citation type="journal article" date="2021" name="bioRxiv">
        <title>Whole Genome Assembly and Annotation of Northern Wild Rice, Zizania palustris L., Supports a Whole Genome Duplication in the Zizania Genus.</title>
        <authorList>
            <person name="Haas M."/>
            <person name="Kono T."/>
            <person name="Macchietto M."/>
            <person name="Millas R."/>
            <person name="McGilp L."/>
            <person name="Shao M."/>
            <person name="Duquette J."/>
            <person name="Hirsch C.N."/>
            <person name="Kimball J."/>
        </authorList>
    </citation>
    <scope>NUCLEOTIDE SEQUENCE</scope>
    <source>
        <tissue evidence="3">Fresh leaf tissue</tissue>
    </source>
</reference>
<proteinExistence type="predicted"/>
<feature type="compositionally biased region" description="Basic and acidic residues" evidence="1">
    <location>
        <begin position="70"/>
        <end position="81"/>
    </location>
</feature>
<evidence type="ECO:0000313" key="4">
    <source>
        <dbReference type="Proteomes" id="UP000729402"/>
    </source>
</evidence>
<sequence length="204" mass="20987">MGQRRREPWIGVLFLATGALLLWHALAVDEVHGSAAVATLNDTGERGDSVVLRNDDESVVSGDVDVVKRRGIDGANHDRVKIRGPSGGNDDSEDGGNGGGGGSNNRQSNNGEDDSDNREKSNDGDRENISGRGGRGAATNNNKGGGGNSDNEGGGGNSGGHRLDPIVCSNHNCKNYGNGKVNSQHVIITSGTQASGIPKPKGKP</sequence>
<keyword evidence="2" id="KW-0732">Signal</keyword>